<reference evidence="8" key="2">
    <citation type="journal article" date="2015" name="Sci. Rep.">
        <title>Genetic analysis of capsular polysaccharide synthesis gene clusters in 79 capsular types of Klebsiella spp.</title>
        <authorList>
            <person name="Pan Y.J."/>
            <person name="Lin T.L."/>
            <person name="Chen C.T."/>
            <person name="Chen Y.Y."/>
            <person name="Hsieh P.F."/>
            <person name="Hsu C.R."/>
            <person name="Wu M.C."/>
            <person name="Wang J.T."/>
        </authorList>
    </citation>
    <scope>NUCLEOTIDE SEQUENCE</scope>
    <source>
        <strain evidence="8">6177</strain>
    </source>
</reference>
<evidence type="ECO:0000256" key="3">
    <source>
        <dbReference type="ARBA" id="ARBA00022475"/>
    </source>
</evidence>
<feature type="transmembrane region" description="Helical" evidence="7">
    <location>
        <begin position="232"/>
        <end position="250"/>
    </location>
</feature>
<keyword evidence="3" id="KW-1003">Cell membrane</keyword>
<keyword evidence="5 7" id="KW-1133">Transmembrane helix</keyword>
<gene>
    <name evidence="8" type="primary">wzx</name>
</gene>
<feature type="transmembrane region" description="Helical" evidence="7">
    <location>
        <begin position="285"/>
        <end position="307"/>
    </location>
</feature>
<evidence type="ECO:0000256" key="7">
    <source>
        <dbReference type="SAM" id="Phobius"/>
    </source>
</evidence>
<evidence type="ECO:0000256" key="2">
    <source>
        <dbReference type="ARBA" id="ARBA00007430"/>
    </source>
</evidence>
<feature type="transmembrane region" description="Helical" evidence="7">
    <location>
        <begin position="327"/>
        <end position="347"/>
    </location>
</feature>
<dbReference type="PANTHER" id="PTHR30250">
    <property type="entry name" value="PST FAMILY PREDICTED COLANIC ACID TRANSPORTER"/>
    <property type="match status" value="1"/>
</dbReference>
<feature type="transmembrane region" description="Helical" evidence="7">
    <location>
        <begin position="41"/>
        <end position="60"/>
    </location>
</feature>
<sequence>MVKFMSLVSNAKWNAFSQFFKIAIQIINLVYLAKIIPPGEYGIMAMAVVITNFGILLRDLGTSAAIIQRKELTENIKTTIFWLNTILGFSLAVLIILLAPFIAIVYHQSELTQVLVLLSITFPLSSCAATHLALMERESKFKSISMIEVSSSLISVIIAVIFANLGFGVYSLVWQAIVMNFMSALQFWYNSKWRPGWRISIRLVDIKEIFGFSANLSLFNLINYFSRNADSFIIGKFMAAAILGSYNLAYRIMLFPLQSLSFVATRSLYPILSRSQEQNQIIRNTYYNCVFVILLITAPLMSGIALYSKPFIFLFFGPQWYITADVLKWLAPTAIIQSVLSTTGAVFMAKGKTDILMRLGVIGAILQVGAFLLGVHFSITTFTLFYLIANILNFFPVMYCLLKLISGDFFSFFNKIKSIIFSTLGMIFILKLIDCFIIGDKGVQSLWGLTLIVMIGVFCYFSFLMVFSFQFRYVIIKKLKK</sequence>
<evidence type="ECO:0000256" key="1">
    <source>
        <dbReference type="ARBA" id="ARBA00004651"/>
    </source>
</evidence>
<dbReference type="PANTHER" id="PTHR30250:SF10">
    <property type="entry name" value="LIPOPOLYSACCHARIDE BIOSYNTHESIS PROTEIN WZXC"/>
    <property type="match status" value="1"/>
</dbReference>
<organism evidence="8">
    <name type="scientific">Klebsiella sp. 6177</name>
    <dbReference type="NCBI Taxonomy" id="1497816"/>
    <lineage>
        <taxon>Bacteria</taxon>
        <taxon>Pseudomonadati</taxon>
        <taxon>Pseudomonadota</taxon>
        <taxon>Gammaproteobacteria</taxon>
        <taxon>Enterobacterales</taxon>
        <taxon>Enterobacteriaceae</taxon>
        <taxon>Klebsiella/Raoultella group</taxon>
        <taxon>Klebsiella</taxon>
    </lineage>
</organism>
<feature type="transmembrane region" description="Helical" evidence="7">
    <location>
        <begin position="385"/>
        <end position="406"/>
    </location>
</feature>
<evidence type="ECO:0000256" key="4">
    <source>
        <dbReference type="ARBA" id="ARBA00022692"/>
    </source>
</evidence>
<keyword evidence="4 7" id="KW-0812">Transmembrane</keyword>
<keyword evidence="6 7" id="KW-0472">Membrane</keyword>
<feature type="transmembrane region" description="Helical" evidence="7">
    <location>
        <begin position="81"/>
        <end position="106"/>
    </location>
</feature>
<evidence type="ECO:0000313" key="8">
    <source>
        <dbReference type="EMBL" id="BAT23770.1"/>
    </source>
</evidence>
<evidence type="ECO:0000256" key="6">
    <source>
        <dbReference type="ARBA" id="ARBA00023136"/>
    </source>
</evidence>
<comment type="similarity">
    <text evidence="2">Belongs to the polysaccharide synthase family.</text>
</comment>
<feature type="transmembrane region" description="Helical" evidence="7">
    <location>
        <begin position="445"/>
        <end position="471"/>
    </location>
</feature>
<reference evidence="8" key="1">
    <citation type="submission" date="2014-04" db="EMBL/GenBank/DDBJ databases">
        <authorList>
            <person name="Harrison E."/>
        </authorList>
    </citation>
    <scope>NUCLEOTIDE SEQUENCE</scope>
    <source>
        <strain evidence="8">6177</strain>
    </source>
</reference>
<accession>A0A0P0YS73</accession>
<dbReference type="Pfam" id="PF13440">
    <property type="entry name" value="Polysacc_synt_3"/>
    <property type="match status" value="1"/>
</dbReference>
<comment type="subcellular location">
    <subcellularLocation>
        <location evidence="1">Cell membrane</location>
        <topology evidence="1">Multi-pass membrane protein</topology>
    </subcellularLocation>
</comment>
<dbReference type="CDD" id="cd13127">
    <property type="entry name" value="MATE_tuaB_like"/>
    <property type="match status" value="1"/>
</dbReference>
<feature type="transmembrane region" description="Helical" evidence="7">
    <location>
        <begin position="418"/>
        <end position="439"/>
    </location>
</feature>
<dbReference type="InterPro" id="IPR050833">
    <property type="entry name" value="Poly_Biosynth_Transport"/>
</dbReference>
<feature type="transmembrane region" description="Helical" evidence="7">
    <location>
        <begin position="146"/>
        <end position="166"/>
    </location>
</feature>
<dbReference type="AlphaFoldDB" id="A0A0P0YS73"/>
<name>A0A0P0YS73_9ENTR</name>
<protein>
    <submittedName>
        <fullName evidence="8">Flippase</fullName>
    </submittedName>
</protein>
<evidence type="ECO:0000256" key="5">
    <source>
        <dbReference type="ARBA" id="ARBA00022989"/>
    </source>
</evidence>
<proteinExistence type="inferred from homology"/>
<feature type="transmembrane region" description="Helical" evidence="7">
    <location>
        <begin position="359"/>
        <end position="379"/>
    </location>
</feature>
<feature type="transmembrane region" description="Helical" evidence="7">
    <location>
        <begin position="112"/>
        <end position="134"/>
    </location>
</feature>
<dbReference type="NCBIfam" id="NF007773">
    <property type="entry name" value="PRK10459.1"/>
    <property type="match status" value="1"/>
</dbReference>
<dbReference type="GO" id="GO:0005886">
    <property type="term" value="C:plasma membrane"/>
    <property type="evidence" value="ECO:0007669"/>
    <property type="project" value="UniProtKB-SubCell"/>
</dbReference>
<dbReference type="EMBL" id="AB924578">
    <property type="protein sequence ID" value="BAT23770.1"/>
    <property type="molecule type" value="Genomic_DNA"/>
</dbReference>